<proteinExistence type="predicted"/>
<dbReference type="STRING" id="272562.CA_C0153"/>
<evidence type="ECO:0000313" key="2">
    <source>
        <dbReference type="Proteomes" id="UP000000814"/>
    </source>
</evidence>
<dbReference type="PANTHER" id="PTHR18901">
    <property type="entry name" value="2-DEOXYGLUCOSE-6-PHOSPHATE PHOSPHATASE 2"/>
    <property type="match status" value="1"/>
</dbReference>
<dbReference type="RefSeq" id="WP_010963479.1">
    <property type="nucleotide sequence ID" value="NC_003030.1"/>
</dbReference>
<dbReference type="NCBIfam" id="TIGR01509">
    <property type="entry name" value="HAD-SF-IA-v3"/>
    <property type="match status" value="1"/>
</dbReference>
<dbReference type="InterPro" id="IPR023198">
    <property type="entry name" value="PGP-like_dom2"/>
</dbReference>
<dbReference type="KEGG" id="cac:CA_C0153"/>
<dbReference type="SFLD" id="SFLDS00003">
    <property type="entry name" value="Haloacid_Dehalogenase"/>
    <property type="match status" value="1"/>
</dbReference>
<reference evidence="1 2" key="1">
    <citation type="journal article" date="2001" name="J. Bacteriol.">
        <title>Genome sequence and comparative analysis of the solvent-producing bacterium Clostridium acetobutylicum.</title>
        <authorList>
            <person name="Nolling J."/>
            <person name="Breton G."/>
            <person name="Omelchenko M.V."/>
            <person name="Makarova K.S."/>
            <person name="Zeng Q."/>
            <person name="Gibson R."/>
            <person name="Lee H.M."/>
            <person name="Dubois J."/>
            <person name="Qiu D."/>
            <person name="Hitti J."/>
            <person name="Wolf Y.I."/>
            <person name="Tatusov R.L."/>
            <person name="Sabathe F."/>
            <person name="Doucette-Stamm L."/>
            <person name="Soucaille P."/>
            <person name="Daly M.J."/>
            <person name="Bennett G.N."/>
            <person name="Koonin E.V."/>
            <person name="Smith D.R."/>
        </authorList>
    </citation>
    <scope>NUCLEOTIDE SEQUENCE [LARGE SCALE GENOMIC DNA]</scope>
    <source>
        <strain evidence="2">ATCC 824 / DSM 792 / JCM 1419 / LMG 5710 / VKM B-1787</strain>
    </source>
</reference>
<keyword evidence="2" id="KW-1185">Reference proteome</keyword>
<name>Q97MN9_CLOAB</name>
<dbReference type="InterPro" id="IPR006439">
    <property type="entry name" value="HAD-SF_hydro_IA"/>
</dbReference>
<dbReference type="GeneID" id="44996645"/>
<dbReference type="NCBIfam" id="TIGR01549">
    <property type="entry name" value="HAD-SF-IA-v1"/>
    <property type="match status" value="1"/>
</dbReference>
<dbReference type="InterPro" id="IPR023214">
    <property type="entry name" value="HAD_sf"/>
</dbReference>
<evidence type="ECO:0000313" key="1">
    <source>
        <dbReference type="EMBL" id="AAK78137.1"/>
    </source>
</evidence>
<dbReference type="Pfam" id="PF13419">
    <property type="entry name" value="HAD_2"/>
    <property type="match status" value="1"/>
</dbReference>
<protein>
    <submittedName>
        <fullName evidence="1">Beta-phosphoglucomutase, putative</fullName>
    </submittedName>
</protein>
<dbReference type="DNASU" id="1116336"/>
<dbReference type="Gene3D" id="1.10.150.240">
    <property type="entry name" value="Putative phosphatase, domain 2"/>
    <property type="match status" value="1"/>
</dbReference>
<dbReference type="HOGENOM" id="CLU_045011_13_2_9"/>
<dbReference type="PATRIC" id="fig|272562.8.peg.337"/>
<dbReference type="PIR" id="F96918">
    <property type="entry name" value="F96918"/>
</dbReference>
<sequence length="222" mass="24934">MSDKIVIFDMDGVIVDTEPIYRKLSDRLYESLGINLTKEDQYALAGSVSQDKWTLLKKQFNLKYPIEELMKMSSGIKYDYLANEENEIPLIEGVDKLILSLKSRGIMMCVASSSRRKNIEIILKRVGLISYFEYIVSGSDVEKGKPHPEIFLRAASMFDDNILNFTVIEDTNNGVRAAKSAKMKCVGFSNPNSGTQNISSADIIVDNFGDESISRIINLVLK</sequence>
<dbReference type="SFLD" id="SFLDG01135">
    <property type="entry name" value="C1.5.6:_HAD__Beta-PGM__Phospha"/>
    <property type="match status" value="1"/>
</dbReference>
<dbReference type="eggNOG" id="COG0637">
    <property type="taxonomic scope" value="Bacteria"/>
</dbReference>
<dbReference type="Gene3D" id="3.40.50.1000">
    <property type="entry name" value="HAD superfamily/HAD-like"/>
    <property type="match status" value="1"/>
</dbReference>
<dbReference type="AlphaFoldDB" id="Q97MN9"/>
<dbReference type="Proteomes" id="UP000000814">
    <property type="component" value="Chromosome"/>
</dbReference>
<dbReference type="PANTHER" id="PTHR18901:SF38">
    <property type="entry name" value="PSEUDOURIDINE-5'-PHOSPHATASE"/>
    <property type="match status" value="1"/>
</dbReference>
<dbReference type="SUPFAM" id="SSF56784">
    <property type="entry name" value="HAD-like"/>
    <property type="match status" value="1"/>
</dbReference>
<accession>Q97MN9</accession>
<dbReference type="OrthoDB" id="9797743at2"/>
<dbReference type="InterPro" id="IPR041492">
    <property type="entry name" value="HAD_2"/>
</dbReference>
<dbReference type="SFLD" id="SFLDG01129">
    <property type="entry name" value="C1.5:_HAD__Beta-PGM__Phosphata"/>
    <property type="match status" value="1"/>
</dbReference>
<dbReference type="InterPro" id="IPR036412">
    <property type="entry name" value="HAD-like_sf"/>
</dbReference>
<organism evidence="1 2">
    <name type="scientific">Clostridium acetobutylicum (strain ATCC 824 / DSM 792 / JCM 1419 / IAM 19013 / LMG 5710 / NBRC 13948 / NRRL B-527 / VKM B-1787 / 2291 / W)</name>
    <dbReference type="NCBI Taxonomy" id="272562"/>
    <lineage>
        <taxon>Bacteria</taxon>
        <taxon>Bacillati</taxon>
        <taxon>Bacillota</taxon>
        <taxon>Clostridia</taxon>
        <taxon>Eubacteriales</taxon>
        <taxon>Clostridiaceae</taxon>
        <taxon>Clostridium</taxon>
    </lineage>
</organism>
<gene>
    <name evidence="1" type="ordered locus">CA_C0153</name>
</gene>
<dbReference type="CDD" id="cd16423">
    <property type="entry name" value="HAD_BPGM-like"/>
    <property type="match status" value="1"/>
</dbReference>
<dbReference type="EMBL" id="AE001437">
    <property type="protein sequence ID" value="AAK78137.1"/>
    <property type="molecule type" value="Genomic_DNA"/>
</dbReference>